<gene>
    <name evidence="1" type="ORF">C1I91_23775</name>
</gene>
<name>A0A3R5U860_9CLOT</name>
<evidence type="ECO:0000313" key="1">
    <source>
        <dbReference type="EMBL" id="QAA34414.1"/>
    </source>
</evidence>
<dbReference type="PROSITE" id="PS51257">
    <property type="entry name" value="PROKAR_LIPOPROTEIN"/>
    <property type="match status" value="1"/>
</dbReference>
<accession>A0A3R5U860</accession>
<protein>
    <recommendedName>
        <fullName evidence="3">Lipoprotein</fullName>
    </recommendedName>
</protein>
<dbReference type="Proteomes" id="UP000286268">
    <property type="component" value="Chromosome"/>
</dbReference>
<organism evidence="1 2">
    <name type="scientific">Clostridium manihotivorum</name>
    <dbReference type="NCBI Taxonomy" id="2320868"/>
    <lineage>
        <taxon>Bacteria</taxon>
        <taxon>Bacillati</taxon>
        <taxon>Bacillota</taxon>
        <taxon>Clostridia</taxon>
        <taxon>Eubacteriales</taxon>
        <taxon>Clostridiaceae</taxon>
        <taxon>Clostridium</taxon>
    </lineage>
</organism>
<sequence length="222" mass="25952">MKRTIIIIIISLSTLVSCSSNIKETNIPISEDVKLESTSAQKETLEKEKSQTKLVFKYTANNEQEKLLQDLIVAQVNQNKTKLTSIYYPSEVTKSEIDMYMNPNEKAAVEKDILKMWNLREDQWRNQIMAKGPSGESYNENTLYYPYQERLKTVNYNEIKVIAVDTFKQLTKEADMVSQFPSGNYTFFYVLIKPDNTSSWQVFDEYFDFTQNITNFLKKHPK</sequence>
<dbReference type="KEGG" id="cmah:C1I91_23775"/>
<keyword evidence="2" id="KW-1185">Reference proteome</keyword>
<dbReference type="RefSeq" id="WP_128215129.1">
    <property type="nucleotide sequence ID" value="NZ_CP025746.1"/>
</dbReference>
<proteinExistence type="predicted"/>
<evidence type="ECO:0008006" key="3">
    <source>
        <dbReference type="Google" id="ProtNLM"/>
    </source>
</evidence>
<dbReference type="AlphaFoldDB" id="A0A3R5U860"/>
<dbReference type="EMBL" id="CP025746">
    <property type="protein sequence ID" value="QAA34414.1"/>
    <property type="molecule type" value="Genomic_DNA"/>
</dbReference>
<reference evidence="1 2" key="1">
    <citation type="submission" date="2018-01" db="EMBL/GenBank/DDBJ databases">
        <title>Genome Sequencing and Assembly of Anaerobacter polyendosporus strain CT4.</title>
        <authorList>
            <person name="Tachaapaikoon C."/>
            <person name="Sutheeworapong S."/>
            <person name="Jenjaroenpun P."/>
            <person name="Wongsurawat T."/>
            <person name="Nookeaw I."/>
            <person name="Cheawchanlertfa P."/>
            <person name="Kosugi A."/>
            <person name="Cheevadhanarak S."/>
            <person name="Ratanakhanokchai K."/>
        </authorList>
    </citation>
    <scope>NUCLEOTIDE SEQUENCE [LARGE SCALE GENOMIC DNA]</scope>
    <source>
        <strain evidence="1 2">CT4</strain>
    </source>
</reference>
<evidence type="ECO:0000313" key="2">
    <source>
        <dbReference type="Proteomes" id="UP000286268"/>
    </source>
</evidence>